<dbReference type="EMBL" id="JAFBFC010000004">
    <property type="protein sequence ID" value="MBM7703647.1"/>
    <property type="molecule type" value="Genomic_DNA"/>
</dbReference>
<evidence type="ECO:0000256" key="1">
    <source>
        <dbReference type="SAM" id="Phobius"/>
    </source>
</evidence>
<evidence type="ECO:0000313" key="2">
    <source>
        <dbReference type="EMBL" id="MBM7703647.1"/>
    </source>
</evidence>
<reference evidence="2 3" key="1">
    <citation type="submission" date="2021-01" db="EMBL/GenBank/DDBJ databases">
        <title>Genomic Encyclopedia of Type Strains, Phase IV (KMG-IV): sequencing the most valuable type-strain genomes for metagenomic binning, comparative biology and taxonomic classification.</title>
        <authorList>
            <person name="Goeker M."/>
        </authorList>
    </citation>
    <scope>NUCLEOTIDE SEQUENCE [LARGE SCALE GENOMIC DNA]</scope>
    <source>
        <strain evidence="2 3">DSM 104297</strain>
    </source>
</reference>
<keyword evidence="1" id="KW-1133">Transmembrane helix</keyword>
<organism evidence="2 3">
    <name type="scientific">Priestia iocasae</name>
    <dbReference type="NCBI Taxonomy" id="2291674"/>
    <lineage>
        <taxon>Bacteria</taxon>
        <taxon>Bacillati</taxon>
        <taxon>Bacillota</taxon>
        <taxon>Bacilli</taxon>
        <taxon>Bacillales</taxon>
        <taxon>Bacillaceae</taxon>
        <taxon>Priestia</taxon>
    </lineage>
</organism>
<dbReference type="Proteomes" id="UP000809829">
    <property type="component" value="Unassembled WGS sequence"/>
</dbReference>
<comment type="caution">
    <text evidence="2">The sequence shown here is derived from an EMBL/GenBank/DDBJ whole genome shotgun (WGS) entry which is preliminary data.</text>
</comment>
<accession>A0ABS2QXG6</accession>
<sequence length="59" mass="7338">MFKRKSLKKKRKKKSEHLGDFLFECLCYLPELLFWPFRLIWYGLRFILRSIDRLFDGLP</sequence>
<proteinExistence type="predicted"/>
<evidence type="ECO:0000313" key="3">
    <source>
        <dbReference type="Proteomes" id="UP000809829"/>
    </source>
</evidence>
<gene>
    <name evidence="2" type="ORF">JOC83_002496</name>
</gene>
<name>A0ABS2QXG6_9BACI</name>
<dbReference type="RefSeq" id="WP_205187603.1">
    <property type="nucleotide sequence ID" value="NZ_JAFBFC010000004.1"/>
</dbReference>
<feature type="transmembrane region" description="Helical" evidence="1">
    <location>
        <begin position="21"/>
        <end position="44"/>
    </location>
</feature>
<keyword evidence="3" id="KW-1185">Reference proteome</keyword>
<keyword evidence="1" id="KW-0812">Transmembrane</keyword>
<keyword evidence="1" id="KW-0472">Membrane</keyword>
<protein>
    <submittedName>
        <fullName evidence="2">Uncharacterized protein</fullName>
    </submittedName>
</protein>